<dbReference type="Proteomes" id="UP000198406">
    <property type="component" value="Unassembled WGS sequence"/>
</dbReference>
<evidence type="ECO:0000313" key="2">
    <source>
        <dbReference type="EMBL" id="GAX24924.1"/>
    </source>
</evidence>
<keyword evidence="1" id="KW-0812">Transmembrane</keyword>
<proteinExistence type="predicted"/>
<name>A0A1Z5KF32_FISSO</name>
<keyword evidence="3" id="KW-1185">Reference proteome</keyword>
<reference evidence="2 3" key="1">
    <citation type="journal article" date="2015" name="Plant Cell">
        <title>Oil accumulation by the oleaginous diatom Fistulifera solaris as revealed by the genome and transcriptome.</title>
        <authorList>
            <person name="Tanaka T."/>
            <person name="Maeda Y."/>
            <person name="Veluchamy A."/>
            <person name="Tanaka M."/>
            <person name="Abida H."/>
            <person name="Marechal E."/>
            <person name="Bowler C."/>
            <person name="Muto M."/>
            <person name="Sunaga Y."/>
            <person name="Tanaka M."/>
            <person name="Yoshino T."/>
            <person name="Taniguchi T."/>
            <person name="Fukuda Y."/>
            <person name="Nemoto M."/>
            <person name="Matsumoto M."/>
            <person name="Wong P.S."/>
            <person name="Aburatani S."/>
            <person name="Fujibuchi W."/>
        </authorList>
    </citation>
    <scope>NUCLEOTIDE SEQUENCE [LARGE SCALE GENOMIC DNA]</scope>
    <source>
        <strain evidence="2 3">JPCC DA0580</strain>
    </source>
</reference>
<dbReference type="InParanoid" id="A0A1Z5KF32"/>
<keyword evidence="1" id="KW-0472">Membrane</keyword>
<protein>
    <submittedName>
        <fullName evidence="2">Uncharacterized protein</fullName>
    </submittedName>
</protein>
<keyword evidence="1" id="KW-1133">Transmembrane helix</keyword>
<evidence type="ECO:0000256" key="1">
    <source>
        <dbReference type="SAM" id="Phobius"/>
    </source>
</evidence>
<accession>A0A1Z5KF32</accession>
<evidence type="ECO:0000313" key="3">
    <source>
        <dbReference type="Proteomes" id="UP000198406"/>
    </source>
</evidence>
<gene>
    <name evidence="2" type="ORF">FisN_2Lh201</name>
</gene>
<dbReference type="AlphaFoldDB" id="A0A1Z5KF32"/>
<organism evidence="2 3">
    <name type="scientific">Fistulifera solaris</name>
    <name type="common">Oleaginous diatom</name>
    <dbReference type="NCBI Taxonomy" id="1519565"/>
    <lineage>
        <taxon>Eukaryota</taxon>
        <taxon>Sar</taxon>
        <taxon>Stramenopiles</taxon>
        <taxon>Ochrophyta</taxon>
        <taxon>Bacillariophyta</taxon>
        <taxon>Bacillariophyceae</taxon>
        <taxon>Bacillariophycidae</taxon>
        <taxon>Naviculales</taxon>
        <taxon>Naviculaceae</taxon>
        <taxon>Fistulifera</taxon>
    </lineage>
</organism>
<dbReference type="OrthoDB" id="56055at2759"/>
<comment type="caution">
    <text evidence="2">The sequence shown here is derived from an EMBL/GenBank/DDBJ whole genome shotgun (WGS) entry which is preliminary data.</text>
</comment>
<dbReference type="EMBL" id="BDSP01000218">
    <property type="protein sequence ID" value="GAX24924.1"/>
    <property type="molecule type" value="Genomic_DNA"/>
</dbReference>
<feature type="transmembrane region" description="Helical" evidence="1">
    <location>
        <begin position="12"/>
        <end position="33"/>
    </location>
</feature>
<sequence>MQVKHGHPRRPTAGCFLLSVLSYVAVSTPLLYFRTFYYPVTNSVHFHSISVIPYLTLSNGETTLLLNAGQGTTGTRTIMEATCRLGIPSFHYLVSCGPYQPFWTKSDEHITQYNLVFNEKRALHEKIMEHWLFYRECAYPRRPSWWQQLFFGNPIINCTMERLEEVWDENKVTLIELLKQPGNFALHDSPYPYFLDYMIHLAQVGDTTNNLQPRSITLMLSEREDTIWSSRRIGEHPEVPVCREQFHEIITGSSSSVEEDFYYAGAFDLIACIEQARKQDPPPKLVSDILISYRGLQDVCDSRKSQASQCHKRLVEINARAMKDYQERVKQLYKPEYTINLWNKRYTTTEIAMDMYNKIPKLQNMKNRVELVMRGGPDDGKLLPKFESRSEDLTSFN</sequence>